<dbReference type="PANTHER" id="PTHR46896:SF3">
    <property type="entry name" value="FI06413P-RELATED"/>
    <property type="match status" value="1"/>
</dbReference>
<comment type="similarity">
    <text evidence="2">Belongs to the peptidase C48 family.</text>
</comment>
<feature type="domain" description="Ubiquitin-like protease family profile" evidence="8">
    <location>
        <begin position="837"/>
        <end position="1113"/>
    </location>
</feature>
<keyword evidence="10" id="KW-1185">Reference proteome</keyword>
<feature type="region of interest" description="Disordered" evidence="7">
    <location>
        <begin position="1179"/>
        <end position="1236"/>
    </location>
</feature>
<dbReference type="GO" id="GO:0016926">
    <property type="term" value="P:protein desumoylation"/>
    <property type="evidence" value="ECO:0007669"/>
    <property type="project" value="TreeGrafter"/>
</dbReference>
<keyword evidence="4" id="KW-0645">Protease</keyword>
<dbReference type="InterPro" id="IPR051947">
    <property type="entry name" value="Sentrin-specific_protease"/>
</dbReference>
<keyword evidence="3" id="KW-0597">Phosphoprotein</keyword>
<gene>
    <name evidence="9" type="ORF">GEV33_009041</name>
</gene>
<feature type="compositionally biased region" description="Basic and acidic residues" evidence="7">
    <location>
        <begin position="1179"/>
        <end position="1188"/>
    </location>
</feature>
<reference evidence="9" key="2">
    <citation type="submission" date="2021-08" db="EMBL/GenBank/DDBJ databases">
        <authorList>
            <person name="Eriksson T."/>
        </authorList>
    </citation>
    <scope>NUCLEOTIDE SEQUENCE</scope>
    <source>
        <strain evidence="9">Stoneville</strain>
        <tissue evidence="9">Whole head</tissue>
    </source>
</reference>
<dbReference type="Proteomes" id="UP000719412">
    <property type="component" value="Unassembled WGS sequence"/>
</dbReference>
<feature type="region of interest" description="Disordered" evidence="7">
    <location>
        <begin position="1648"/>
        <end position="1677"/>
    </location>
</feature>
<evidence type="ECO:0000256" key="7">
    <source>
        <dbReference type="SAM" id="MobiDB-lite"/>
    </source>
</evidence>
<feature type="compositionally biased region" description="Acidic residues" evidence="7">
    <location>
        <begin position="1000"/>
        <end position="1024"/>
    </location>
</feature>
<evidence type="ECO:0000256" key="2">
    <source>
        <dbReference type="ARBA" id="ARBA00005234"/>
    </source>
</evidence>
<evidence type="ECO:0000256" key="4">
    <source>
        <dbReference type="ARBA" id="ARBA00022670"/>
    </source>
</evidence>
<protein>
    <recommendedName>
        <fullName evidence="8">Ubiquitin-like protease family profile domain-containing protein</fullName>
    </recommendedName>
</protein>
<accession>A0A8J6HFK3</accession>
<evidence type="ECO:0000256" key="5">
    <source>
        <dbReference type="ARBA" id="ARBA00022786"/>
    </source>
</evidence>
<keyword evidence="6" id="KW-0378">Hydrolase</keyword>
<organism evidence="9 10">
    <name type="scientific">Tenebrio molitor</name>
    <name type="common">Yellow mealworm beetle</name>
    <dbReference type="NCBI Taxonomy" id="7067"/>
    <lineage>
        <taxon>Eukaryota</taxon>
        <taxon>Metazoa</taxon>
        <taxon>Ecdysozoa</taxon>
        <taxon>Arthropoda</taxon>
        <taxon>Hexapoda</taxon>
        <taxon>Insecta</taxon>
        <taxon>Pterygota</taxon>
        <taxon>Neoptera</taxon>
        <taxon>Endopterygota</taxon>
        <taxon>Coleoptera</taxon>
        <taxon>Polyphaga</taxon>
        <taxon>Cucujiformia</taxon>
        <taxon>Tenebrionidae</taxon>
        <taxon>Tenebrio</taxon>
    </lineage>
</organism>
<evidence type="ECO:0000256" key="1">
    <source>
        <dbReference type="ARBA" id="ARBA00004123"/>
    </source>
</evidence>
<dbReference type="Pfam" id="PF13921">
    <property type="entry name" value="Myb_DNA-bind_6"/>
    <property type="match status" value="1"/>
</dbReference>
<dbReference type="PANTHER" id="PTHR46896">
    <property type="entry name" value="SENTRIN-SPECIFIC PROTEASE"/>
    <property type="match status" value="1"/>
</dbReference>
<dbReference type="SUPFAM" id="SSF54001">
    <property type="entry name" value="Cysteine proteinases"/>
    <property type="match status" value="1"/>
</dbReference>
<dbReference type="InterPro" id="IPR038765">
    <property type="entry name" value="Papain-like_cys_pep_sf"/>
</dbReference>
<dbReference type="GO" id="GO:0005737">
    <property type="term" value="C:cytoplasm"/>
    <property type="evidence" value="ECO:0007669"/>
    <property type="project" value="TreeGrafter"/>
</dbReference>
<feature type="region of interest" description="Disordered" evidence="7">
    <location>
        <begin position="318"/>
        <end position="343"/>
    </location>
</feature>
<comment type="caution">
    <text evidence="9">The sequence shown here is derived from an EMBL/GenBank/DDBJ whole genome shotgun (WGS) entry which is preliminary data.</text>
</comment>
<feature type="region of interest" description="Disordered" evidence="7">
    <location>
        <begin position="245"/>
        <end position="281"/>
    </location>
</feature>
<dbReference type="Gene3D" id="1.10.10.60">
    <property type="entry name" value="Homeodomain-like"/>
    <property type="match status" value="1"/>
</dbReference>
<sequence>MAQYYRVLSQDDKDTEEVAQFYPNIDENQTVQYVIASDNTQQQFQAQPVVVSSEQLMVVDGQAQQVIIDQSQVAYQPSSYVIQDTSGINFQNNRQPVYYMTNTPSTQPVVIEEPITQQPVVLNHQLNQIAKVNINSPMRQTCTTTPLNATVIQDKNSAMQQIRNQLKTQTVRQNNVMNNTRTIQMNQQKVMAAQGMPKEVLQNFQRNNLNEKEVTNNDEEEEIVTLPDGRVVNYPQYRKVITQQKQNQNQMVQERLPTQAAAASPQQRKARTPASKNRNVKNKQPVRMNNRTNAFMPNASLEEQHYEEQKSNIVKQNMQQQFQNQMSQRQQQINRPPPVQESHNQYLIQPRPRDSKPQIQRPLPQFLHSSQIQNIIDSTPKSEEFSDSIRMLVLLDNGEQRLITFTLPKEACTIQEILEQVGVPFTKETPIQVSEANANGLNYIVAVGNFPGFCLDVQQTEENNPTHENEFAQQQQLPVEQEHQPVAEPPKTTPAPPSPDPPKELPPKIIEGQLAVCAICGYLSEDFNRCMRCKRKLPENVKAIPAVNSNGKKMDPRGVGDKRLGLQKTNGVPRMNLLPKKRPIKPKLLECETVVVSSDEEESDKKTPVKNVSEQLLEKLGASVTISPISKEPSIVDIQKTSIAHSLKGIEKVPLEQVNSTLVLCRTTVRIGSYRFVPPEPIRIDSNGVSLKVPHPKLENSVKGIRIENSEIVKVLISFQKSLPVLFYYLLPSVGNSVRHILDMTPGSDCYFDPLSEAEEAHRRITLLPETLSEDCKHTLQKIYQKVGMLDELTYKEANDILIKTCPKELSKSVLNYSSVSEIKPILMYPPEGRGRITINTEDYMCLGQDQFLNDVIIDFYLKYLLLNLPKEQQDKVHIFSTFFYKRLTTKPIKASRKSQPSEVDPNLTPAQKRHSRVKTWTKNVNVFDKDFIVVPINENCHWFLAIICYPNMNGSHTMDGQPIKIEPKQSKKKKVTPATVSPVAGAVKEKKVEQSIMCEDPELSDKDEAEGDDSELDSDDSEEFPPTLSVENNSKRPPIKQPCILIFDSLAGASRSRVVATLRDYLTCEYKAKLNVEKNFTKDVIKGACPKVPQQTNFTDCGLYLLQYVEQFFNDPIKDYYIPISHLKTWFEEITVTKKREDISLLIQSLMKECGKDLDILPEVIFPTHNGELTEKALLEKDDKFMDPDEAEETMEDEDEEFVPPSNKSKKSDDASDNGQINAEKSINSPVKATSEIPKNKCEFEQTIINTTLLKPDISELPKQSSKETLSYLKAKRIVGEIFTAAGQAFNRLGDLTMQLHPNVESQSGKWTDEEIEMLRQVVKQFSDGLNQISEHIKRRTVSQIRTALKKKAFEDAGLPVRQLNTVAQAPQQNVQQPLIKSEVTLNMLNAAESEVDVEGLHEEVKLEFDGANEEVSSRHISAMNHQHMSEQPQFHFLPPSLPSTHTNRFIYVKHNFVNPNPNPTPRVLINPHFKKKVYLNPQFNQNAPKIHVNPAQNGLPSAKPKIHVNPNVLKNFATSVKNVPKIEPKPVSESKATTVISTRNKLVRIPYDPANRVVRKRLNSLHTKYKIVRSNSVSRFKLDKRGEKGVKAMNSPGAKIPKKKYVYVNRFLSMEVMAKNVLLRKNASLRKPGFVNINGILYKKSPNSLKKESDSPKPVELIPPTRAGASSNVSN</sequence>
<name>A0A8J6HFK3_TENMO</name>
<evidence type="ECO:0000256" key="3">
    <source>
        <dbReference type="ARBA" id="ARBA00022553"/>
    </source>
</evidence>
<dbReference type="GO" id="GO:0005634">
    <property type="term" value="C:nucleus"/>
    <property type="evidence" value="ECO:0007669"/>
    <property type="project" value="UniProtKB-SubCell"/>
</dbReference>
<reference evidence="9" key="1">
    <citation type="journal article" date="2020" name="J Insects Food Feed">
        <title>The yellow mealworm (Tenebrio molitor) genome: a resource for the emerging insects as food and feed industry.</title>
        <authorList>
            <person name="Eriksson T."/>
            <person name="Andere A."/>
            <person name="Kelstrup H."/>
            <person name="Emery V."/>
            <person name="Picard C."/>
        </authorList>
    </citation>
    <scope>NUCLEOTIDE SEQUENCE</scope>
    <source>
        <strain evidence="9">Stoneville</strain>
        <tissue evidence="9">Whole head</tissue>
    </source>
</reference>
<dbReference type="SUPFAM" id="SSF46689">
    <property type="entry name" value="Homeodomain-like"/>
    <property type="match status" value="1"/>
</dbReference>
<dbReference type="Gene3D" id="3.40.395.10">
    <property type="entry name" value="Adenoviral Proteinase, Chain A"/>
    <property type="match status" value="1"/>
</dbReference>
<evidence type="ECO:0000313" key="9">
    <source>
        <dbReference type="EMBL" id="KAH0813750.1"/>
    </source>
</evidence>
<keyword evidence="5" id="KW-0833">Ubl conjugation pathway</keyword>
<feature type="compositionally biased region" description="Pro residues" evidence="7">
    <location>
        <begin position="487"/>
        <end position="500"/>
    </location>
</feature>
<dbReference type="CDD" id="cd00167">
    <property type="entry name" value="SANT"/>
    <property type="match status" value="1"/>
</dbReference>
<evidence type="ECO:0000259" key="8">
    <source>
        <dbReference type="PROSITE" id="PS50600"/>
    </source>
</evidence>
<feature type="compositionally biased region" description="Acidic residues" evidence="7">
    <location>
        <begin position="1189"/>
        <end position="1203"/>
    </location>
</feature>
<dbReference type="Pfam" id="PF02902">
    <property type="entry name" value="Peptidase_C48"/>
    <property type="match status" value="1"/>
</dbReference>
<dbReference type="InterPro" id="IPR009057">
    <property type="entry name" value="Homeodomain-like_sf"/>
</dbReference>
<dbReference type="InterPro" id="IPR001005">
    <property type="entry name" value="SANT/Myb"/>
</dbReference>
<feature type="compositionally biased region" description="Low complexity" evidence="7">
    <location>
        <begin position="318"/>
        <end position="332"/>
    </location>
</feature>
<dbReference type="GO" id="GO:0006508">
    <property type="term" value="P:proteolysis"/>
    <property type="evidence" value="ECO:0007669"/>
    <property type="project" value="UniProtKB-KW"/>
</dbReference>
<dbReference type="EMBL" id="JABDTM020024976">
    <property type="protein sequence ID" value="KAH0813750.1"/>
    <property type="molecule type" value="Genomic_DNA"/>
</dbReference>
<feature type="compositionally biased region" description="Basic and acidic residues" evidence="7">
    <location>
        <begin position="552"/>
        <end position="564"/>
    </location>
</feature>
<feature type="region of interest" description="Disordered" evidence="7">
    <location>
        <begin position="547"/>
        <end position="567"/>
    </location>
</feature>
<dbReference type="PROSITE" id="PS50600">
    <property type="entry name" value="ULP_PROTEASE"/>
    <property type="match status" value="1"/>
</dbReference>
<feature type="region of interest" description="Disordered" evidence="7">
    <location>
        <begin position="478"/>
        <end position="506"/>
    </location>
</feature>
<dbReference type="FunFam" id="1.10.10.60:FF:000452">
    <property type="entry name" value="Chromatin complexes subunit BAP18"/>
    <property type="match status" value="1"/>
</dbReference>
<feature type="region of interest" description="Disordered" evidence="7">
    <location>
        <begin position="895"/>
        <end position="916"/>
    </location>
</feature>
<evidence type="ECO:0000313" key="10">
    <source>
        <dbReference type="Proteomes" id="UP000719412"/>
    </source>
</evidence>
<proteinExistence type="inferred from homology"/>
<feature type="compositionally biased region" description="Polar residues" evidence="7">
    <location>
        <begin position="1219"/>
        <end position="1233"/>
    </location>
</feature>
<dbReference type="InterPro" id="IPR003653">
    <property type="entry name" value="Peptidase_C48_C"/>
</dbReference>
<feature type="region of interest" description="Disordered" evidence="7">
    <location>
        <begin position="961"/>
        <end position="1036"/>
    </location>
</feature>
<comment type="subcellular location">
    <subcellularLocation>
        <location evidence="1">Nucleus</location>
    </subcellularLocation>
</comment>
<dbReference type="GO" id="GO:0070139">
    <property type="term" value="F:SUMO-specific endopeptidase activity"/>
    <property type="evidence" value="ECO:0007669"/>
    <property type="project" value="TreeGrafter"/>
</dbReference>
<evidence type="ECO:0000256" key="6">
    <source>
        <dbReference type="ARBA" id="ARBA00022801"/>
    </source>
</evidence>